<dbReference type="InterPro" id="IPR000212">
    <property type="entry name" value="DNA_helicase_UvrD/REP"/>
</dbReference>
<dbReference type="InterPro" id="IPR011335">
    <property type="entry name" value="Restrct_endonuc-II-like"/>
</dbReference>
<dbReference type="PROSITE" id="PS51217">
    <property type="entry name" value="UVRD_HELICASE_CTER"/>
    <property type="match status" value="1"/>
</dbReference>
<dbReference type="SUPFAM" id="SSF52980">
    <property type="entry name" value="Restriction endonuclease-like"/>
    <property type="match status" value="1"/>
</dbReference>
<comment type="catalytic activity">
    <reaction evidence="14 15">
        <text>ATP + H2O = ADP + phosphate + H(+)</text>
        <dbReference type="Rhea" id="RHEA:13065"/>
        <dbReference type="ChEBI" id="CHEBI:15377"/>
        <dbReference type="ChEBI" id="CHEBI:15378"/>
        <dbReference type="ChEBI" id="CHEBI:30616"/>
        <dbReference type="ChEBI" id="CHEBI:43474"/>
        <dbReference type="ChEBI" id="CHEBI:456216"/>
        <dbReference type="EC" id="5.6.2.4"/>
    </reaction>
</comment>
<keyword evidence="9 15" id="KW-0460">Magnesium</keyword>
<evidence type="ECO:0000313" key="19">
    <source>
        <dbReference type="EMBL" id="RDF04008.1"/>
    </source>
</evidence>
<evidence type="ECO:0000256" key="2">
    <source>
        <dbReference type="ARBA" id="ARBA00022723"/>
    </source>
</evidence>
<feature type="domain" description="UvrD-like helicase C-terminal" evidence="18">
    <location>
        <begin position="470"/>
        <end position="759"/>
    </location>
</feature>
<comment type="similarity">
    <text evidence="15">Belongs to the helicase family. UvrD subfamily.</text>
</comment>
<evidence type="ECO:0000256" key="6">
    <source>
        <dbReference type="ARBA" id="ARBA00022806"/>
    </source>
</evidence>
<keyword evidence="7 15" id="KW-0269">Exonuclease</keyword>
<dbReference type="SUPFAM" id="SSF52540">
    <property type="entry name" value="P-loop containing nucleoside triphosphate hydrolases"/>
    <property type="match status" value="1"/>
</dbReference>
<evidence type="ECO:0000256" key="8">
    <source>
        <dbReference type="ARBA" id="ARBA00022840"/>
    </source>
</evidence>
<comment type="cofactor">
    <cofactor evidence="15">
        <name>Mg(2+)</name>
        <dbReference type="ChEBI" id="CHEBI:18420"/>
    </cofactor>
    <text evidence="15">Binds 1 Mg(2+) ion per subunit.</text>
</comment>
<dbReference type="InterPro" id="IPR014016">
    <property type="entry name" value="UvrD-like_ATP-bd"/>
</dbReference>
<evidence type="ECO:0000259" key="18">
    <source>
        <dbReference type="PROSITE" id="PS51217"/>
    </source>
</evidence>
<feature type="binding site" evidence="15">
    <location>
        <position position="1119"/>
    </location>
    <ligand>
        <name>Mg(2+)</name>
        <dbReference type="ChEBI" id="CHEBI:18420"/>
    </ligand>
</feature>
<evidence type="ECO:0000259" key="17">
    <source>
        <dbReference type="PROSITE" id="PS51198"/>
    </source>
</evidence>
<dbReference type="PANTHER" id="PTHR11070:SF23">
    <property type="entry name" value="RECBCD ENZYME SUBUNIT RECB"/>
    <property type="match status" value="1"/>
</dbReference>
<comment type="caution">
    <text evidence="19">The sequence shown here is derived from an EMBL/GenBank/DDBJ whole genome shotgun (WGS) entry which is preliminary data.</text>
</comment>
<dbReference type="EC" id="3.1.11.5" evidence="15"/>
<dbReference type="GO" id="GO:0008854">
    <property type="term" value="F:exodeoxyribonuclease V activity"/>
    <property type="evidence" value="ECO:0007669"/>
    <property type="project" value="UniProtKB-EC"/>
</dbReference>
<dbReference type="InterPro" id="IPR004586">
    <property type="entry name" value="RecB"/>
</dbReference>
<dbReference type="GO" id="GO:0003677">
    <property type="term" value="F:DNA binding"/>
    <property type="evidence" value="ECO:0007669"/>
    <property type="project" value="UniProtKB-UniRule"/>
</dbReference>
<dbReference type="HAMAP" id="MF_01485">
    <property type="entry name" value="RecB"/>
    <property type="match status" value="1"/>
</dbReference>
<keyword evidence="5 15" id="KW-0378">Hydrolase</keyword>
<dbReference type="AlphaFoldDB" id="A0A369ZEJ6"/>
<evidence type="ECO:0000256" key="7">
    <source>
        <dbReference type="ARBA" id="ARBA00022839"/>
    </source>
</evidence>
<keyword evidence="8 15" id="KW-0067">ATP-binding</keyword>
<evidence type="ECO:0000256" key="3">
    <source>
        <dbReference type="ARBA" id="ARBA00022741"/>
    </source>
</evidence>
<feature type="binding site" evidence="15">
    <location>
        <position position="1106"/>
    </location>
    <ligand>
        <name>Mg(2+)</name>
        <dbReference type="ChEBI" id="CHEBI:18420"/>
    </ligand>
</feature>
<dbReference type="NCBIfam" id="TIGR00609">
    <property type="entry name" value="recB"/>
    <property type="match status" value="1"/>
</dbReference>
<dbReference type="STRING" id="735.B0185_01240"/>
<comment type="domain">
    <text evidence="15">The N-terminal DNA-binding domain is a ssDNA-dependent ATPase and has ATP-dependent 3'-5' helicase function. This domain interacts with RecC.</text>
</comment>
<dbReference type="PANTHER" id="PTHR11070">
    <property type="entry name" value="UVRD / RECB / PCRA DNA HELICASE FAMILY MEMBER"/>
    <property type="match status" value="1"/>
</dbReference>
<dbReference type="InterPro" id="IPR011604">
    <property type="entry name" value="PDDEXK-like_dom_sf"/>
</dbReference>
<dbReference type="GO" id="GO:0000724">
    <property type="term" value="P:double-strand break repair via homologous recombination"/>
    <property type="evidence" value="ECO:0007669"/>
    <property type="project" value="UniProtKB-UniRule"/>
</dbReference>
<comment type="function">
    <text evidence="15">A helicase/nuclease that prepares dsDNA breaks (DSB) for recombinational DNA repair. Binds to DSBs and unwinds DNA via a highly rapid and processive ATP-dependent bidirectional helicase activity. Unwinds dsDNA until it encounters a Chi (crossover hotspot instigator) sequence from the 3' direction. Cuts ssDNA a few nucleotides 3' to the Chi site. The properties and activities of the enzyme are changed at Chi. The Chi-altered holoenzyme produces a long 3'-ssDNA overhang and facilitates RecA-binding to the ssDNA for homologous DNA recombination and repair. Holoenzyme degrades any linearized DNA that is unable to undergo homologous recombination. In the holoenzyme this subunit contributes ATPase, 3'-5' helicase, exonuclease activity and loads RecA onto ssDNA.</text>
</comment>
<feature type="region of interest" description="DNA-binding and helicase activity, interacts with RecC" evidence="15">
    <location>
        <begin position="1"/>
        <end position="875"/>
    </location>
</feature>
<comment type="miscellaneous">
    <text evidence="15">In the RecBCD complex, RecB has a slow 3'-5' helicase, an exonuclease activity and loads RecA onto ssDNA, RecD has a fast 5'-3' helicase activity, while RecC stimulates the ATPase and processivity of the RecB helicase and contributes to recognition of the Chi site.</text>
</comment>
<comment type="subunit">
    <text evidence="15">Heterotrimer of RecB, RecC and RecD. All subunits contribute to DNA-binding. Interacts with RecA.</text>
</comment>
<dbReference type="GO" id="GO:0043138">
    <property type="term" value="F:3'-5' DNA helicase activity"/>
    <property type="evidence" value="ECO:0007669"/>
    <property type="project" value="UniProtKB-UniRule"/>
</dbReference>
<proteinExistence type="inferred from homology"/>
<keyword evidence="1 15" id="KW-0540">Nuclease</keyword>
<keyword evidence="3 15" id="KW-0547">Nucleotide-binding</keyword>
<reference evidence="19 20" key="1">
    <citation type="submission" date="2018-05" db="EMBL/GenBank/DDBJ databases">
        <title>Draft Genome Sequences for a Diverse set of 7 Haemophilus Species.</title>
        <authorList>
            <person name="Nichols M."/>
            <person name="Topaz N."/>
            <person name="Wang X."/>
            <person name="Wang X."/>
            <person name="Boxrud D."/>
        </authorList>
    </citation>
    <scope>NUCLEOTIDE SEQUENCE [LARGE SCALE GENOMIC DNA]</scope>
    <source>
        <strain evidence="19 20">C2010039593</strain>
    </source>
</reference>
<dbReference type="Gene3D" id="3.40.50.300">
    <property type="entry name" value="P-loop containing nucleotide triphosphate hydrolases"/>
    <property type="match status" value="2"/>
</dbReference>
<dbReference type="Gene3D" id="3.90.320.10">
    <property type="match status" value="1"/>
</dbReference>
<dbReference type="EC" id="5.6.2.4" evidence="15"/>
<evidence type="ECO:0000256" key="12">
    <source>
        <dbReference type="ARBA" id="ARBA00023235"/>
    </source>
</evidence>
<comment type="domain">
    <text evidence="15">The C-terminal domain has nuclease activity and interacts with RecD. It interacts with RecA, facilitating its loading onto ssDNA.</text>
</comment>
<feature type="active site" description="For nuclease activity" evidence="15">
    <location>
        <position position="1119"/>
    </location>
</feature>
<keyword evidence="12 15" id="KW-0413">Isomerase</keyword>
<dbReference type="Proteomes" id="UP000253999">
    <property type="component" value="Unassembled WGS sequence"/>
</dbReference>
<dbReference type="InterPro" id="IPR038726">
    <property type="entry name" value="PDDEXK_AddAB-type"/>
</dbReference>
<dbReference type="GO" id="GO:0009338">
    <property type="term" value="C:exodeoxyribonuclease V complex"/>
    <property type="evidence" value="ECO:0007669"/>
    <property type="project" value="TreeGrafter"/>
</dbReference>
<evidence type="ECO:0000256" key="15">
    <source>
        <dbReference type="HAMAP-Rule" id="MF_01485"/>
    </source>
</evidence>
<evidence type="ECO:0000313" key="20">
    <source>
        <dbReference type="Proteomes" id="UP000253999"/>
    </source>
</evidence>
<keyword evidence="2 15" id="KW-0479">Metal-binding</keyword>
<evidence type="ECO:0000256" key="9">
    <source>
        <dbReference type="ARBA" id="ARBA00022842"/>
    </source>
</evidence>
<dbReference type="CDD" id="cd22352">
    <property type="entry name" value="RecB_C-like"/>
    <property type="match status" value="1"/>
</dbReference>
<dbReference type="Pfam" id="PF00580">
    <property type="entry name" value="UvrD-helicase"/>
    <property type="match status" value="1"/>
</dbReference>
<evidence type="ECO:0000256" key="5">
    <source>
        <dbReference type="ARBA" id="ARBA00022801"/>
    </source>
</evidence>
<protein>
    <recommendedName>
        <fullName evidence="15">RecBCD enzyme subunit RecB</fullName>
        <ecNumber evidence="15">3.1.11.5</ecNumber>
        <ecNumber evidence="15">5.6.2.4</ecNumber>
    </recommendedName>
    <alternativeName>
        <fullName evidence="15">DNA 3'-5' helicase subunit RecB</fullName>
    </alternativeName>
    <alternativeName>
        <fullName evidence="15">Exonuclease V subunit RecB</fullName>
        <shortName evidence="15">ExoV subunit RecB</shortName>
    </alternativeName>
    <alternativeName>
        <fullName evidence="15">Helicase/nuclease RecBCD subunit RecB</fullName>
    </alternativeName>
</protein>
<keyword evidence="4 15" id="KW-0227">DNA damage</keyword>
<keyword evidence="6 15" id="KW-0347">Helicase</keyword>
<dbReference type="Gene3D" id="1.10.486.10">
    <property type="entry name" value="PCRA, domain 4"/>
    <property type="match status" value="1"/>
</dbReference>
<dbReference type="InterPro" id="IPR027417">
    <property type="entry name" value="P-loop_NTPase"/>
</dbReference>
<gene>
    <name evidence="15 19" type="primary">recB</name>
    <name evidence="19" type="ORF">DPV98_05625</name>
</gene>
<dbReference type="GO" id="GO:0005524">
    <property type="term" value="F:ATP binding"/>
    <property type="evidence" value="ECO:0007669"/>
    <property type="project" value="UniProtKB-UniRule"/>
</dbReference>
<evidence type="ECO:0000256" key="13">
    <source>
        <dbReference type="ARBA" id="ARBA00034617"/>
    </source>
</evidence>
<dbReference type="Pfam" id="PF13361">
    <property type="entry name" value="UvrD_C"/>
    <property type="match status" value="1"/>
</dbReference>
<feature type="binding site" evidence="15">
    <location>
        <position position="996"/>
    </location>
    <ligand>
        <name>Mg(2+)</name>
        <dbReference type="ChEBI" id="CHEBI:18420"/>
    </ligand>
</feature>
<feature type="binding site" evidence="16">
    <location>
        <begin position="19"/>
        <end position="26"/>
    </location>
    <ligand>
        <name>ATP</name>
        <dbReference type="ChEBI" id="CHEBI:30616"/>
    </ligand>
</feature>
<dbReference type="GO" id="GO:0005829">
    <property type="term" value="C:cytosol"/>
    <property type="evidence" value="ECO:0007669"/>
    <property type="project" value="TreeGrafter"/>
</dbReference>
<dbReference type="Gene3D" id="1.10.3170.10">
    <property type="entry name" value="Recbcd, chain B, domain 2"/>
    <property type="match status" value="1"/>
</dbReference>
<dbReference type="PROSITE" id="PS51198">
    <property type="entry name" value="UVRD_HELICASE_ATP_BIND"/>
    <property type="match status" value="1"/>
</dbReference>
<evidence type="ECO:0000256" key="16">
    <source>
        <dbReference type="PROSITE-ProRule" id="PRU00560"/>
    </source>
</evidence>
<evidence type="ECO:0000256" key="1">
    <source>
        <dbReference type="ARBA" id="ARBA00022722"/>
    </source>
</evidence>
<dbReference type="GO" id="GO:0000287">
    <property type="term" value="F:magnesium ion binding"/>
    <property type="evidence" value="ECO:0007669"/>
    <property type="project" value="UniProtKB-UniRule"/>
</dbReference>
<dbReference type="InterPro" id="IPR014017">
    <property type="entry name" value="DNA_helicase_UvrD-like_C"/>
</dbReference>
<comment type="catalytic activity">
    <reaction evidence="15">
        <text>Exonucleolytic cleavage (in the presence of ATP) in either 5'- to 3'- or 3'- to 5'-direction to yield 5'-phosphooligonucleotides.</text>
        <dbReference type="EC" id="3.1.11.5"/>
    </reaction>
</comment>
<evidence type="ECO:0000256" key="11">
    <source>
        <dbReference type="ARBA" id="ARBA00023204"/>
    </source>
</evidence>
<accession>A0A369ZEJ6</accession>
<evidence type="ECO:0000256" key="4">
    <source>
        <dbReference type="ARBA" id="ARBA00022763"/>
    </source>
</evidence>
<keyword evidence="11 15" id="KW-0234">DNA repair</keyword>
<feature type="domain" description="UvrD-like helicase ATP-binding" evidence="17">
    <location>
        <begin position="1"/>
        <end position="469"/>
    </location>
</feature>
<keyword evidence="10 15" id="KW-0238">DNA-binding</keyword>
<name>A0A369ZEJ6_HAEPH</name>
<dbReference type="GO" id="GO:0016887">
    <property type="term" value="F:ATP hydrolysis activity"/>
    <property type="evidence" value="ECO:0007669"/>
    <property type="project" value="RHEA"/>
</dbReference>
<comment type="catalytic activity">
    <reaction evidence="13 15">
        <text>Couples ATP hydrolysis with the unwinding of duplex DNA by translocating in the 3'-5' direction.</text>
        <dbReference type="EC" id="5.6.2.4"/>
    </reaction>
</comment>
<sequence length="1212" mass="139935">MQTLNTLTLPLNCVSLIEASAGTGKTHTIKNLYLRLLLGISHDGEPLEPLTVEQILVVTFTKAATEELKDRIRQNIQDCYAYFSAKLTEQAVKNDDFFAELYEKVEKKEEALLRLRIAEREIDLASVFTIHSFCQKMLYQFAFDSGISFEFELQQNEQQLLKRLAQEVWREQFYPMNLSETSIVADELKTPQDALDAVRTFLTETLPELNDDQQGINQPFTEHLQAYQQLLAEVRQYWRANREEIVSPIINELNKKYKTGVKKALNRRSYQMRYVENWLKSVDVWAESEAIYFPTEHFSRFCQTSLIEKAEEGAEPLTSTHFATNQAFLTAYQSQFEAKQKSVLLYQFLMRLREKLSDYKATHPEKSFDDLLIMLNHALKNTRGKQLASQIRQQYPFAMIDEFQDTDQTQYEIFSQIYMAEEAQNQGFIMIGDPKQSIYKFRGADIFTYLKASEQADEKRTLDKNWRSLPKVVEAVNQIFTFPENSGNHPFLYQGIPFQAVKAKTPEAELIGSENVVCYLQSDFKENEAAEHCADQIQKQLMAMQAGEIYLQNVKSGEKSSFEAKDIAILVRSNNQAKLMKRALAKRGLKSVFLSERSRVYESEVASELVWVLKACLNPYQQKTLLCALGSSLWGLTAQEIYQLKNDEQQWENYVDKFVHYQQIWQSQGVLPMLHQLFLQEGVIERLKARANADRLLTDLFHLAEILQSAMQEVENENALVRWYEQTLNDTENGDDTHTLRLESEEALIKIVTIHGSKGLQYPVVWLPFIGKNSTSVKASALSIYHDENAQKQWDFGGREETIQQLKDQAEYAEDLRLLYVALTRAESQLNLILPAQFGKGWNSIHYLLSNGNIGLTGTETGSSTETYFTEKGLNCTLQTLAESAEERFWLPEQETAALLQVREFNHTIPTVQGQITSFSALSNYNDWALESHNKVQTDYFTEINDFAQDYDNQTAYREPLVEVGIEQAGDFVGETANSLNAYQFPHSTKVGNILHRFMEHCDFQQAVKIEDILPICEQLNLGEEWQAPVQHWIEQVRITPFAENLALSDLANEYRLNEWQFFLRLKNEEGLRKLNQLLQEQSELARQLPPLRLPQLSGYVRGFIDCIAKANSKFYVIDYKSNFLGYLPQDYRQTRLAKTIGQYRYDLQYLIYTLAVHRYLRARLGESYDYNRDFGGVAYLFLRGMNGEPNSGVYFDKPSKALIDGMDLLFS</sequence>
<evidence type="ECO:0000256" key="14">
    <source>
        <dbReference type="ARBA" id="ARBA00048988"/>
    </source>
</evidence>
<dbReference type="RefSeq" id="WP_111312995.1">
    <property type="nucleotide sequence ID" value="NZ_QEQD01000005.1"/>
</dbReference>
<evidence type="ECO:0000256" key="10">
    <source>
        <dbReference type="ARBA" id="ARBA00023125"/>
    </source>
</evidence>
<feature type="region of interest" description="Nuclease activity, interacts with RecD and RecA" evidence="15">
    <location>
        <begin position="913"/>
        <end position="1212"/>
    </location>
</feature>
<organism evidence="19 20">
    <name type="scientific">Haemophilus parahaemolyticus</name>
    <dbReference type="NCBI Taxonomy" id="735"/>
    <lineage>
        <taxon>Bacteria</taxon>
        <taxon>Pseudomonadati</taxon>
        <taxon>Pseudomonadota</taxon>
        <taxon>Gammaproteobacteria</taxon>
        <taxon>Pasteurellales</taxon>
        <taxon>Pasteurellaceae</taxon>
        <taxon>Haemophilus</taxon>
    </lineage>
</organism>
<dbReference type="EMBL" id="QEQD01000005">
    <property type="protein sequence ID" value="RDF04008.1"/>
    <property type="molecule type" value="Genomic_DNA"/>
</dbReference>
<dbReference type="Pfam" id="PF12705">
    <property type="entry name" value="PDDEXK_1"/>
    <property type="match status" value="1"/>
</dbReference>